<dbReference type="Gene3D" id="1.10.472.80">
    <property type="entry name" value="Ypt/Rab-GAP domain of gyp1p, domain 3"/>
    <property type="match status" value="1"/>
</dbReference>
<comment type="caution">
    <text evidence="2">The sequence shown here is derived from an EMBL/GenBank/DDBJ whole genome shotgun (WGS) entry which is preliminary data.</text>
</comment>
<dbReference type="InterPro" id="IPR042507">
    <property type="entry name" value="TBC1D19"/>
</dbReference>
<evidence type="ECO:0000313" key="2">
    <source>
        <dbReference type="EMBL" id="CAH0367590.1"/>
    </source>
</evidence>
<dbReference type="SMART" id="SM00164">
    <property type="entry name" value="TBC"/>
    <property type="match status" value="1"/>
</dbReference>
<protein>
    <recommendedName>
        <fullName evidence="1">Rab-GAP TBC domain-containing protein</fullName>
    </recommendedName>
</protein>
<reference evidence="2" key="1">
    <citation type="submission" date="2021-11" db="EMBL/GenBank/DDBJ databases">
        <authorList>
            <consortium name="Genoscope - CEA"/>
            <person name="William W."/>
        </authorList>
    </citation>
    <scope>NUCLEOTIDE SEQUENCE</scope>
</reference>
<name>A0A8J2WGK4_9STRA</name>
<dbReference type="PROSITE" id="PS50086">
    <property type="entry name" value="TBC_RABGAP"/>
    <property type="match status" value="1"/>
</dbReference>
<dbReference type="EMBL" id="CAKKNE010000002">
    <property type="protein sequence ID" value="CAH0367590.1"/>
    <property type="molecule type" value="Genomic_DNA"/>
</dbReference>
<dbReference type="InterPro" id="IPR035969">
    <property type="entry name" value="Rab-GAP_TBC_sf"/>
</dbReference>
<dbReference type="AlphaFoldDB" id="A0A8J2WGK4"/>
<gene>
    <name evidence="2" type="ORF">PECAL_2P06200</name>
</gene>
<proteinExistence type="predicted"/>
<sequence>MAAQAADANEQNDQLRKAVEQALAASFVARRAKADVAKDLLNKDRPPTADDIRQALEDGGWAKELRIKVHELHKQATTEKILGKDSLASVQKARKQWEASINDELRAIASERRVPLVRKRKKIVIKKKEEETDELIEMKVEEILSPTLVTPGTRFLFDSDDLLDAISHIESPSNNEGWGLVKLQLRTATLTELRDKYKELHPSKRQYGVDDVTGDPRDKAKFADAWHELGEKCLAEGHIPLARTYARRGVPPSLRPAVYRSLLGLPHMEDAQATSAFEERYYEDLRDRVDSIELVTDELYQMDVQHVADDDTYFIFDEMLGNCVLAFSRDSWVPKNCVVKTHAPLPCENDLMKGQPVPPCGVQPFRGFVSYAAPLTFVFGRETSLYFAFRAFYAQHFCRLNVLRTNQNTLLPLCALFERLVIEHHPRLFFYLVQVGVDPLAIALPWIQFGFVGLLDVEQVLLLWDRLLGFEDLALLSVLAAAIFVYRSEKLLQCSSLEEAREMFADGAVLEVVPLLQTFLWPEGL</sequence>
<evidence type="ECO:0000259" key="1">
    <source>
        <dbReference type="PROSITE" id="PS50086"/>
    </source>
</evidence>
<dbReference type="InterPro" id="IPR000195">
    <property type="entry name" value="Rab-GAP-TBC_dom"/>
</dbReference>
<dbReference type="PANTHER" id="PTHR16110:SF1">
    <property type="entry name" value="TBC1 DOMAIN FAMILY MEMBER 19"/>
    <property type="match status" value="1"/>
</dbReference>
<dbReference type="SUPFAM" id="SSF47923">
    <property type="entry name" value="Ypt/Rab-GAP domain of gyp1p"/>
    <property type="match status" value="1"/>
</dbReference>
<evidence type="ECO:0000313" key="3">
    <source>
        <dbReference type="Proteomes" id="UP000789595"/>
    </source>
</evidence>
<accession>A0A8J2WGK4</accession>
<feature type="domain" description="Rab-GAP TBC" evidence="1">
    <location>
        <begin position="249"/>
        <end position="471"/>
    </location>
</feature>
<dbReference type="Proteomes" id="UP000789595">
    <property type="component" value="Unassembled WGS sequence"/>
</dbReference>
<dbReference type="PANTHER" id="PTHR16110">
    <property type="entry name" value="TBC1 DOMAIN FAMILY MEMBER 19"/>
    <property type="match status" value="1"/>
</dbReference>
<keyword evidence="3" id="KW-1185">Reference proteome</keyword>
<organism evidence="2 3">
    <name type="scientific">Pelagomonas calceolata</name>
    <dbReference type="NCBI Taxonomy" id="35677"/>
    <lineage>
        <taxon>Eukaryota</taxon>
        <taxon>Sar</taxon>
        <taxon>Stramenopiles</taxon>
        <taxon>Ochrophyta</taxon>
        <taxon>Pelagophyceae</taxon>
        <taxon>Pelagomonadales</taxon>
        <taxon>Pelagomonadaceae</taxon>
        <taxon>Pelagomonas</taxon>
    </lineage>
</organism>
<dbReference type="OrthoDB" id="10249775at2759"/>
<dbReference type="Pfam" id="PF00566">
    <property type="entry name" value="RabGAP-TBC"/>
    <property type="match status" value="1"/>
</dbReference>